<keyword evidence="3" id="KW-1185">Reference proteome</keyword>
<evidence type="ECO:0000313" key="3">
    <source>
        <dbReference type="Proteomes" id="UP001456562"/>
    </source>
</evidence>
<dbReference type="RefSeq" id="WP_350241300.1">
    <property type="nucleotide sequence ID" value="NZ_JBEJUE010000055.1"/>
</dbReference>
<protein>
    <submittedName>
        <fullName evidence="2">Uncharacterized protein</fullName>
    </submittedName>
</protein>
<keyword evidence="1" id="KW-0472">Membrane</keyword>
<evidence type="ECO:0000313" key="2">
    <source>
        <dbReference type="EMBL" id="MER0429314.1"/>
    </source>
</evidence>
<accession>A0ABV1QDR5</accession>
<gene>
    <name evidence="2" type="ORF">ABR748_34715</name>
</gene>
<feature type="transmembrane region" description="Helical" evidence="1">
    <location>
        <begin position="20"/>
        <end position="39"/>
    </location>
</feature>
<dbReference type="Pfam" id="PF25637">
    <property type="entry name" value="DUF7942"/>
    <property type="match status" value="1"/>
</dbReference>
<keyword evidence="1" id="KW-0812">Transmembrane</keyword>
<dbReference type="Proteomes" id="UP001456562">
    <property type="component" value="Unassembled WGS sequence"/>
</dbReference>
<proteinExistence type="predicted"/>
<dbReference type="EMBL" id="JBEJUE010000055">
    <property type="protein sequence ID" value="MER0429314.1"/>
    <property type="molecule type" value="Genomic_DNA"/>
</dbReference>
<reference evidence="2 3" key="1">
    <citation type="submission" date="2024-01" db="EMBL/GenBank/DDBJ databases">
        <title>Metagenomic exploration of the rhizosphere soil microbial community and their significance in facilitating the development of wild simulated ginseng.</title>
        <authorList>
            <person name="Huang J."/>
        </authorList>
    </citation>
    <scope>NUCLEOTIDE SEQUENCE [LARGE SCALE GENOMIC DNA]</scope>
    <source>
        <strain evidence="2 3">WY141</strain>
    </source>
</reference>
<keyword evidence="1" id="KW-1133">Transmembrane helix</keyword>
<comment type="caution">
    <text evidence="2">The sequence shown here is derived from an EMBL/GenBank/DDBJ whole genome shotgun (WGS) entry which is preliminary data.</text>
</comment>
<name>A0ABV1QDR5_STRMI</name>
<dbReference type="InterPro" id="IPR057702">
    <property type="entry name" value="DUF7942"/>
</dbReference>
<organism evidence="2 3">
    <name type="scientific">Streptomyces microflavus</name>
    <name type="common">Streptomyces lipmanii</name>
    <dbReference type="NCBI Taxonomy" id="1919"/>
    <lineage>
        <taxon>Bacteria</taxon>
        <taxon>Bacillati</taxon>
        <taxon>Actinomycetota</taxon>
        <taxon>Actinomycetes</taxon>
        <taxon>Kitasatosporales</taxon>
        <taxon>Streptomycetaceae</taxon>
        <taxon>Streptomyces</taxon>
    </lineage>
</organism>
<sequence length="102" mass="10748">MTASSRTFPRSLLRCLKSPVAVGYLAVVVWVGWDVALTSSLDGSMAGVWLFFLTAPTSFLFVALPGALPWAGVVVGALVQAAAIGAAHHWVRARRTQRPAAA</sequence>
<evidence type="ECO:0000256" key="1">
    <source>
        <dbReference type="SAM" id="Phobius"/>
    </source>
</evidence>
<dbReference type="NCBIfam" id="NF046119">
    <property type="entry name" value="memb_SCO4225"/>
    <property type="match status" value="1"/>
</dbReference>